<keyword evidence="2" id="KW-1133">Transmembrane helix</keyword>
<dbReference type="SUPFAM" id="SSF53098">
    <property type="entry name" value="Ribonuclease H-like"/>
    <property type="match status" value="1"/>
</dbReference>
<feature type="transmembrane region" description="Helical" evidence="2">
    <location>
        <begin position="398"/>
        <end position="418"/>
    </location>
</feature>
<dbReference type="EMBL" id="AB026642">
    <property type="protein sequence ID" value="BAB01787.1"/>
    <property type="molecule type" value="Genomic_DNA"/>
</dbReference>
<sequence length="667" mass="78442">MKICNQQYILALGVRRNRFIWFGVNGDQEPRRRRQTRQSEGPINMEDNVDEKSTEKVMEDDVDRMNENREKRVEASSGYNDWRNAAQRLKRHETTHRHIISMTHWMEIEVRLQKSKTIDNHMEEAIKKEKKYWRDVLVRIIAVVKTLAEQTKEKVDDPNSGNVLAFIRMIGGFDLVMKEQIRRANKGEIHCHFLSHKIQNELIELLANETKMMILKKIKDAKYFSVILDSSPDDSRKEQMTFLIRCVDVSTCSPKIEEFFSTFLHIKDKRGEGLFKTLQDALIDLKLNIDDIRGQGYDNGHNMMGKHKGVQKSEYIVYLQLQPTIGKCRETMNCITLKLLSQTRWESRIDSLKPIRYQASKIRDALFYLAEYSDNPRHRSDVESLAESETHGIGGFEFLFGMVIWYDLLAAVNIVFPIKPKRLVKKKKPFGEDVEKIDESKTAKESFRIHYFMNIMDQAIMSIEVRFEQFQEYEKIFGFLFGVKRLKVAEDDELRTSCMKLEASLKHDVHSDVDGEDLFMELKLLKDVLPKEITKPVEVLDFLKRMDGCYPNTWITYRILLTIPVSIASAERTFPKLKLIKNYLRSTVPQERLNGLALISIEQELVKKLDYQKLINEFAGAKARRIMFRHEEKLYFCLFFLLTIFLFNFLKQNKFHIILFCEKILGH</sequence>
<feature type="domain" description="HAT C-terminal dimerisation" evidence="3">
    <location>
        <begin position="517"/>
        <end position="605"/>
    </location>
</feature>
<evidence type="ECO:0000256" key="2">
    <source>
        <dbReference type="SAM" id="Phobius"/>
    </source>
</evidence>
<dbReference type="AlphaFoldDB" id="Q9LSK4"/>
<feature type="domain" description="DUF4371" evidence="4">
    <location>
        <begin position="76"/>
        <end position="309"/>
    </location>
</feature>
<protein>
    <submittedName>
        <fullName evidence="5">Ac-like transposase</fullName>
    </submittedName>
</protein>
<evidence type="ECO:0000256" key="1">
    <source>
        <dbReference type="SAM" id="MobiDB-lite"/>
    </source>
</evidence>
<feature type="transmembrane region" description="Helical" evidence="2">
    <location>
        <begin position="634"/>
        <end position="650"/>
    </location>
</feature>
<dbReference type="Pfam" id="PF14291">
    <property type="entry name" value="DUF4371"/>
    <property type="match status" value="1"/>
</dbReference>
<dbReference type="PANTHER" id="PTHR45749:SF35">
    <property type="entry name" value="AC-LIKE TRANSPOSASE-RELATED"/>
    <property type="match status" value="1"/>
</dbReference>
<dbReference type="InterPro" id="IPR008906">
    <property type="entry name" value="HATC_C_dom"/>
</dbReference>
<dbReference type="GO" id="GO:0046983">
    <property type="term" value="F:protein dimerization activity"/>
    <property type="evidence" value="ECO:0007669"/>
    <property type="project" value="InterPro"/>
</dbReference>
<name>Q9LSK4_ARATH</name>
<evidence type="ECO:0000313" key="5">
    <source>
        <dbReference type="EMBL" id="BAB01787.1"/>
    </source>
</evidence>
<organism evidence="5">
    <name type="scientific">Arabidopsis thaliana</name>
    <name type="common">Mouse-ear cress</name>
    <dbReference type="NCBI Taxonomy" id="3702"/>
    <lineage>
        <taxon>Eukaryota</taxon>
        <taxon>Viridiplantae</taxon>
        <taxon>Streptophyta</taxon>
        <taxon>Embryophyta</taxon>
        <taxon>Tracheophyta</taxon>
        <taxon>Spermatophyta</taxon>
        <taxon>Magnoliopsida</taxon>
        <taxon>eudicotyledons</taxon>
        <taxon>Gunneridae</taxon>
        <taxon>Pentapetalae</taxon>
        <taxon>rosids</taxon>
        <taxon>malvids</taxon>
        <taxon>Brassicales</taxon>
        <taxon>Brassicaceae</taxon>
        <taxon>Camelineae</taxon>
        <taxon>Arabidopsis</taxon>
    </lineage>
</organism>
<keyword evidence="2" id="KW-0472">Membrane</keyword>
<evidence type="ECO:0000259" key="3">
    <source>
        <dbReference type="Pfam" id="PF05699"/>
    </source>
</evidence>
<dbReference type="InterPro" id="IPR012337">
    <property type="entry name" value="RNaseH-like_sf"/>
</dbReference>
<proteinExistence type="predicted"/>
<dbReference type="InterPro" id="IPR025398">
    <property type="entry name" value="DUF4371"/>
</dbReference>
<reference key="2">
    <citation type="journal article" date="2000" name="Nature">
        <title>Sequence and analysis of chromosome 3 of the plant Arabidopsis thaliana.</title>
        <authorList>
            <consortium name="European Union Chromosome 3 Arabidopsis Sequencing Consortium"/>
            <consortium name="Institute for Genomic Research"/>
            <consortium name="Kazusa DNA Research Institute"/>
            <person name="Salanoubat M."/>
            <person name="Lemcke K."/>
            <person name="Rieger M."/>
            <person name="Ansorge W."/>
            <person name="Unseld M."/>
            <person name="Fartmann B."/>
            <person name="Valle G."/>
            <person name="Blocker H."/>
            <person name="Perez-Alonso M."/>
            <person name="Obermaier B."/>
            <person name="Delseny M."/>
            <person name="Boutry M."/>
            <person name="Grivell L.A."/>
            <person name="Mache R."/>
            <person name="Puigdomenech P."/>
            <person name="De Simone V."/>
            <person name="Choisne N."/>
            <person name="Artiguenave F."/>
            <person name="Robert C."/>
            <person name="Brottier P."/>
            <person name="Wincker P."/>
            <person name="Cattolico L."/>
            <person name="Weissenbach J."/>
            <person name="Saurin W."/>
            <person name="Quetier F."/>
            <person name="Schafer M."/>
            <person name="Muller-Auer S."/>
            <person name="Gabel C."/>
            <person name="Fuchs M."/>
            <person name="Benes V."/>
            <person name="Wurmbach E."/>
            <person name="Drzonek H."/>
            <person name="Erfle H."/>
            <person name="Jordan N."/>
            <person name="Bangert S."/>
            <person name="Wiedelmann R."/>
            <person name="Kranz H."/>
            <person name="Voss H."/>
            <person name="Holland R."/>
            <person name="Brandt P."/>
            <person name="Nyakatura G."/>
            <person name="Vezzi A."/>
            <person name="D'Angelo M."/>
            <person name="Pallavicini A."/>
            <person name="Toppo S."/>
            <person name="Simionati B."/>
            <person name="Conrad A."/>
            <person name="Hornischer K."/>
            <person name="Kauer G."/>
            <person name="Lohnert T.H."/>
            <person name="Nordsiek G."/>
            <person name="Reichelt J."/>
            <person name="Scharfe M."/>
            <person name="Schon O."/>
            <person name="Bargues M."/>
            <person name="Terol J."/>
            <person name="Climent J."/>
            <person name="Navarro P."/>
            <person name="Collado C."/>
            <person name="Perez-Perez A."/>
            <person name="Ottenwalder B."/>
            <person name="Duchemin D."/>
            <person name="Cooke R."/>
            <person name="Laudie M."/>
            <person name="Berger-Llauro C."/>
            <person name="Purnelle B."/>
            <person name="Masuy D."/>
            <person name="de Haan M."/>
            <person name="Maarse A.C."/>
            <person name="Alcaraz J.P."/>
            <person name="Cottet A."/>
            <person name="Casacuberta E."/>
            <person name="Monfort A."/>
            <person name="Argiriou A."/>
            <person name="flores M."/>
            <person name="Liguori R."/>
            <person name="Vitale D."/>
            <person name="Mannhaupt G."/>
            <person name="Haase D."/>
            <person name="Schoof H."/>
            <person name="Rudd S."/>
            <person name="Zaccaria P."/>
            <person name="Mewes H.W."/>
            <person name="Mayer K.F."/>
            <person name="Kaul S."/>
            <person name="Town C.D."/>
            <person name="Koo H.L."/>
            <person name="Tallon L.J."/>
            <person name="Jenkins J."/>
            <person name="Rooney T."/>
            <person name="Rizzo M."/>
            <person name="Walts A."/>
            <person name="Utterback T."/>
            <person name="Fujii C.Y."/>
            <person name="Shea T.P."/>
            <person name="Creasy T.H."/>
            <person name="Haas B."/>
            <person name="Maiti R."/>
            <person name="Wu D."/>
            <person name="Peterson J."/>
            <person name="Van Aken S."/>
            <person name="Pai G."/>
            <person name="Militscher J."/>
            <person name="Sellers P."/>
            <person name="Gill J.E."/>
            <person name="Feldblyum T.V."/>
            <person name="Preuss D."/>
            <person name="Lin X."/>
            <person name="Nierman W.C."/>
            <person name="Salzberg S.L."/>
            <person name="White O."/>
            <person name="Venter J.C."/>
            <person name="Fraser C.M."/>
            <person name="Kaneko T."/>
            <person name="Nakamura Y."/>
            <person name="Sato S."/>
            <person name="Kato T."/>
            <person name="Asamizu E."/>
            <person name="Sasamoto S."/>
            <person name="Kimura T."/>
            <person name="Idesawa K."/>
            <person name="Kawashima K."/>
            <person name="Kishida Y."/>
            <person name="Kiyokawa C."/>
            <person name="Kohara M."/>
            <person name="Matsumoto M."/>
            <person name="Matsuno A."/>
            <person name="Muraki A."/>
            <person name="Nakayama S."/>
            <person name="Nakazaki N."/>
            <person name="Shinpo S."/>
            <person name="Takeuchi C."/>
            <person name="Wada T."/>
            <person name="Watanabe A."/>
            <person name="Yamada M."/>
            <person name="Yasuda M."/>
            <person name="Tabata S."/>
        </authorList>
    </citation>
    <scope>NUCLEOTIDE SEQUENCE [LARGE SCALE GENOMIC DNA]</scope>
    <source>
        <strain>cv. Columbia</strain>
    </source>
</reference>
<evidence type="ECO:0000259" key="4">
    <source>
        <dbReference type="Pfam" id="PF14291"/>
    </source>
</evidence>
<reference evidence="5" key="1">
    <citation type="journal article" date="2000" name="DNA Res.">
        <title>Structural analysis of Arabidopsis thaliana chromosome 3. I. Sequence features of the regions of 4,504,864 bp covered by sixty P1 and TAC clones.</title>
        <authorList>
            <person name="Sato S."/>
            <person name="Nakamura Y."/>
            <person name="Kaneko T."/>
            <person name="Katoh T."/>
            <person name="Asamizu E."/>
            <person name="Tabata S."/>
        </authorList>
    </citation>
    <scope>NUCLEOTIDE SEQUENCE [LARGE SCALE GENOMIC DNA]</scope>
</reference>
<feature type="region of interest" description="Disordered" evidence="1">
    <location>
        <begin position="28"/>
        <end position="58"/>
    </location>
</feature>
<dbReference type="Pfam" id="PF05699">
    <property type="entry name" value="Dimer_Tnp_hAT"/>
    <property type="match status" value="1"/>
</dbReference>
<dbReference type="ExpressionAtlas" id="Q9LSK4">
    <property type="expression patterns" value="differential"/>
</dbReference>
<dbReference type="PANTHER" id="PTHR45749">
    <property type="match status" value="1"/>
</dbReference>
<accession>Q9LSK4</accession>
<keyword evidence="2" id="KW-0812">Transmembrane</keyword>